<gene>
    <name evidence="4" type="ORF">S01H1_60609</name>
</gene>
<dbReference type="PANTHER" id="PTHR30109">
    <property type="entry name" value="HYDROXYLAMINE REDUCTASE"/>
    <property type="match status" value="1"/>
</dbReference>
<dbReference type="InterPro" id="IPR011254">
    <property type="entry name" value="Prismane-like_sf"/>
</dbReference>
<dbReference type="GO" id="GO:0050418">
    <property type="term" value="F:hydroxylamine reductase activity"/>
    <property type="evidence" value="ECO:0007669"/>
    <property type="project" value="TreeGrafter"/>
</dbReference>
<reference evidence="4" key="1">
    <citation type="journal article" date="2014" name="Front. Microbiol.">
        <title>High frequency of phylogenetically diverse reductive dehalogenase-homologous genes in deep subseafloor sedimentary metagenomes.</title>
        <authorList>
            <person name="Kawai M."/>
            <person name="Futagami T."/>
            <person name="Toyoda A."/>
            <person name="Takaki Y."/>
            <person name="Nishi S."/>
            <person name="Hori S."/>
            <person name="Arai W."/>
            <person name="Tsubouchi T."/>
            <person name="Morono Y."/>
            <person name="Uchiyama I."/>
            <person name="Ito T."/>
            <person name="Fujiyama A."/>
            <person name="Inagaki F."/>
            <person name="Takami H."/>
        </authorList>
    </citation>
    <scope>NUCLEOTIDE SEQUENCE</scope>
    <source>
        <strain evidence="4">Expedition CK06-06</strain>
    </source>
</reference>
<dbReference type="GO" id="GO:0046872">
    <property type="term" value="F:metal ion binding"/>
    <property type="evidence" value="ECO:0007669"/>
    <property type="project" value="UniProtKB-KW"/>
</dbReference>
<dbReference type="PANTHER" id="PTHR30109:SF0">
    <property type="entry name" value="HYDROXYLAMINE REDUCTASE"/>
    <property type="match status" value="1"/>
</dbReference>
<name>X0VUC1_9ZZZZ</name>
<proteinExistence type="predicted"/>
<keyword evidence="2" id="KW-0408">Iron</keyword>
<evidence type="ECO:0008006" key="5">
    <source>
        <dbReference type="Google" id="ProtNLM"/>
    </source>
</evidence>
<dbReference type="EMBL" id="BARS01039704">
    <property type="protein sequence ID" value="GAG21974.1"/>
    <property type="molecule type" value="Genomic_DNA"/>
</dbReference>
<evidence type="ECO:0000313" key="4">
    <source>
        <dbReference type="EMBL" id="GAG21974.1"/>
    </source>
</evidence>
<dbReference type="AlphaFoldDB" id="X0VUC1"/>
<dbReference type="InterPro" id="IPR016099">
    <property type="entry name" value="Prismane-like_a/b-sand"/>
</dbReference>
<dbReference type="GO" id="GO:0051536">
    <property type="term" value="F:iron-sulfur cluster binding"/>
    <property type="evidence" value="ECO:0007669"/>
    <property type="project" value="UniProtKB-KW"/>
</dbReference>
<keyword evidence="1" id="KW-0479">Metal-binding</keyword>
<protein>
    <recommendedName>
        <fullName evidence="5">Hydroxylamine reductase</fullName>
    </recommendedName>
</protein>
<sequence>SWYEQKAVCILLTLLHLGIRNIRLGPSLPAFVSPAVLQVLVDKFNIMPISTAQEDLQAILA</sequence>
<dbReference type="SUPFAM" id="SSF56821">
    <property type="entry name" value="Prismane protein-like"/>
    <property type="match status" value="1"/>
</dbReference>
<organism evidence="4">
    <name type="scientific">marine sediment metagenome</name>
    <dbReference type="NCBI Taxonomy" id="412755"/>
    <lineage>
        <taxon>unclassified sequences</taxon>
        <taxon>metagenomes</taxon>
        <taxon>ecological metagenomes</taxon>
    </lineage>
</organism>
<dbReference type="Gene3D" id="3.40.50.2030">
    <property type="match status" value="1"/>
</dbReference>
<feature type="non-terminal residue" evidence="4">
    <location>
        <position position="1"/>
    </location>
</feature>
<dbReference type="InterPro" id="IPR004137">
    <property type="entry name" value="HCP/CODH"/>
</dbReference>
<dbReference type="GO" id="GO:0042542">
    <property type="term" value="P:response to hydrogen peroxide"/>
    <property type="evidence" value="ECO:0007669"/>
    <property type="project" value="TreeGrafter"/>
</dbReference>
<evidence type="ECO:0000256" key="3">
    <source>
        <dbReference type="ARBA" id="ARBA00023014"/>
    </source>
</evidence>
<keyword evidence="3" id="KW-0411">Iron-sulfur</keyword>
<evidence type="ECO:0000256" key="1">
    <source>
        <dbReference type="ARBA" id="ARBA00022723"/>
    </source>
</evidence>
<dbReference type="GO" id="GO:0004601">
    <property type="term" value="F:peroxidase activity"/>
    <property type="evidence" value="ECO:0007669"/>
    <property type="project" value="TreeGrafter"/>
</dbReference>
<dbReference type="Pfam" id="PF03063">
    <property type="entry name" value="Prismane"/>
    <property type="match status" value="1"/>
</dbReference>
<evidence type="ECO:0000256" key="2">
    <source>
        <dbReference type="ARBA" id="ARBA00023004"/>
    </source>
</evidence>
<comment type="caution">
    <text evidence="4">The sequence shown here is derived from an EMBL/GenBank/DDBJ whole genome shotgun (WGS) entry which is preliminary data.</text>
</comment>
<accession>X0VUC1</accession>